<protein>
    <recommendedName>
        <fullName evidence="3">PIR protein</fullName>
    </recommendedName>
</protein>
<gene>
    <name evidence="1" type="primary">PowCR01_000081400</name>
    <name evidence="1" type="ORF">POWCR01_000081400</name>
</gene>
<organism evidence="1 2">
    <name type="scientific">Plasmodium ovale</name>
    <name type="common">malaria parasite P. ovale</name>
    <dbReference type="NCBI Taxonomy" id="36330"/>
    <lineage>
        <taxon>Eukaryota</taxon>
        <taxon>Sar</taxon>
        <taxon>Alveolata</taxon>
        <taxon>Apicomplexa</taxon>
        <taxon>Aconoidasida</taxon>
        <taxon>Haemosporida</taxon>
        <taxon>Plasmodiidae</taxon>
        <taxon>Plasmodium</taxon>
        <taxon>Plasmodium (Plasmodium)</taxon>
    </lineage>
</organism>
<dbReference type="VEuPathDB" id="PlasmoDB:POWCR01_000081400"/>
<name>A0A1C3KH82_PLAOA</name>
<evidence type="ECO:0000313" key="2">
    <source>
        <dbReference type="Proteomes" id="UP000243200"/>
    </source>
</evidence>
<evidence type="ECO:0008006" key="3">
    <source>
        <dbReference type="Google" id="ProtNLM"/>
    </source>
</evidence>
<reference evidence="1 2" key="1">
    <citation type="submission" date="2016-06" db="EMBL/GenBank/DDBJ databases">
        <authorList>
            <consortium name="Pathogen Informatics"/>
        </authorList>
    </citation>
    <scope>NUCLEOTIDE SEQUENCE [LARGE SCALE GENOMIC DNA]</scope>
</reference>
<evidence type="ECO:0000313" key="1">
    <source>
        <dbReference type="EMBL" id="SBT73111.1"/>
    </source>
</evidence>
<dbReference type="EMBL" id="FLRJ01000238">
    <property type="protein sequence ID" value="SBT73111.1"/>
    <property type="molecule type" value="Genomic_DNA"/>
</dbReference>
<dbReference type="Proteomes" id="UP000243200">
    <property type="component" value="Unassembled WGS sequence"/>
</dbReference>
<accession>A0A1C3KH82</accession>
<proteinExistence type="predicted"/>
<dbReference type="AlphaFoldDB" id="A0A1C3KH82"/>
<sequence length="40" mass="4723">MNTWNINEEGHDQNLFSPDLENENWNNNNYSIGYYSLGNT</sequence>